<comment type="similarity">
    <text evidence="2 6">Belongs to the sodium:solute symporter (SSF) (TC 2.A.21) family.</text>
</comment>
<reference evidence="8 9" key="2">
    <citation type="submission" date="2021-05" db="EMBL/GenBank/DDBJ databases">
        <title>Ecology and evolution of chlamydial symbionts of arthropods.</title>
        <authorList>
            <person name="Halter T."/>
            <person name="Sixt B.S."/>
            <person name="Toenshoff E.R."/>
            <person name="Koestlbacher S."/>
            <person name="Schulz F."/>
            <person name="Kostanjsek R."/>
            <person name="Collingro A."/>
            <person name="Hendrickx F."/>
            <person name="Horn M."/>
        </authorList>
    </citation>
    <scope>NUCLEOTIDE SEQUENCE [LARGE SCALE GENOMIC DNA]</scope>
    <source>
        <strain evidence="8 9">15C</strain>
    </source>
</reference>
<proteinExistence type="inferred from homology"/>
<evidence type="ECO:0000313" key="9">
    <source>
        <dbReference type="Proteomes" id="UP000822862"/>
    </source>
</evidence>
<organism evidence="8 9">
    <name type="scientific">Candidatus Rhabdochlamydia porcellionis</name>
    <dbReference type="NCBI Taxonomy" id="225148"/>
    <lineage>
        <taxon>Bacteria</taxon>
        <taxon>Pseudomonadati</taxon>
        <taxon>Chlamydiota</taxon>
        <taxon>Chlamydiia</taxon>
        <taxon>Parachlamydiales</taxon>
        <taxon>Candidatus Rhabdochlamydiaceae</taxon>
        <taxon>Candidatus Rhabdochlamydia</taxon>
    </lineage>
</organism>
<gene>
    <name evidence="8" type="ORF">RHAB15C_0000917</name>
</gene>
<dbReference type="RefSeq" id="WP_350339540.1">
    <property type="nucleotide sequence ID" value="NZ_CP075585.1"/>
</dbReference>
<keyword evidence="9" id="KW-1185">Reference proteome</keyword>
<keyword evidence="4 7" id="KW-1133">Transmembrane helix</keyword>
<dbReference type="Gene3D" id="1.20.1730.10">
    <property type="entry name" value="Sodium/glucose cotransporter"/>
    <property type="match status" value="1"/>
</dbReference>
<protein>
    <submittedName>
        <fullName evidence="8">Sodium:solute symporter family</fullName>
    </submittedName>
</protein>
<evidence type="ECO:0000256" key="4">
    <source>
        <dbReference type="ARBA" id="ARBA00022989"/>
    </source>
</evidence>
<dbReference type="InterPro" id="IPR038377">
    <property type="entry name" value="Na/Glc_symporter_sf"/>
</dbReference>
<accession>A0ABX8Z292</accession>
<dbReference type="Pfam" id="PF00474">
    <property type="entry name" value="SSF"/>
    <property type="match status" value="1"/>
</dbReference>
<dbReference type="InterPro" id="IPR001734">
    <property type="entry name" value="Na/solute_symporter"/>
</dbReference>
<evidence type="ECO:0000256" key="7">
    <source>
        <dbReference type="SAM" id="Phobius"/>
    </source>
</evidence>
<evidence type="ECO:0000256" key="5">
    <source>
        <dbReference type="ARBA" id="ARBA00023136"/>
    </source>
</evidence>
<name>A0ABX8Z292_9BACT</name>
<reference evidence="8 9" key="1">
    <citation type="submission" date="2020-01" db="EMBL/GenBank/DDBJ databases">
        <authorList>
            <person name="Sixt B."/>
            <person name="Schulz F."/>
            <person name="Kostanjsek R."/>
            <person name="Koestlbacher S."/>
            <person name="Collingro A."/>
            <person name="Toenshoff E."/>
            <person name="Horn M."/>
        </authorList>
    </citation>
    <scope>NUCLEOTIDE SEQUENCE [LARGE SCALE GENOMIC DNA]</scope>
    <source>
        <strain evidence="8 9">15C</strain>
    </source>
</reference>
<feature type="transmembrane region" description="Helical" evidence="7">
    <location>
        <begin position="30"/>
        <end position="50"/>
    </location>
</feature>
<evidence type="ECO:0000256" key="2">
    <source>
        <dbReference type="ARBA" id="ARBA00006434"/>
    </source>
</evidence>
<comment type="subcellular location">
    <subcellularLocation>
        <location evidence="1">Membrane</location>
        <topology evidence="1">Multi-pass membrane protein</topology>
    </subcellularLocation>
</comment>
<dbReference type="Proteomes" id="UP000822862">
    <property type="component" value="Chromosome"/>
</dbReference>
<dbReference type="EMBL" id="CP075585">
    <property type="protein sequence ID" value="QZA59033.1"/>
    <property type="molecule type" value="Genomic_DNA"/>
</dbReference>
<sequence length="77" mass="8807">MVARIGILIVAFLAFFIAYAKISTIYSLVMYAWSGLGCSFGPLILLCLYWKKVNKYGAWTGTLSRWHYSSYLALFYC</sequence>
<evidence type="ECO:0000256" key="6">
    <source>
        <dbReference type="RuleBase" id="RU362091"/>
    </source>
</evidence>
<keyword evidence="3 7" id="KW-0812">Transmembrane</keyword>
<evidence type="ECO:0000313" key="8">
    <source>
        <dbReference type="EMBL" id="QZA59033.1"/>
    </source>
</evidence>
<dbReference type="PROSITE" id="PS50283">
    <property type="entry name" value="NA_SOLUT_SYMP_3"/>
    <property type="match status" value="1"/>
</dbReference>
<evidence type="ECO:0000256" key="3">
    <source>
        <dbReference type="ARBA" id="ARBA00022692"/>
    </source>
</evidence>
<keyword evidence="5 7" id="KW-0472">Membrane</keyword>
<evidence type="ECO:0000256" key="1">
    <source>
        <dbReference type="ARBA" id="ARBA00004141"/>
    </source>
</evidence>